<dbReference type="STRING" id="1227363.D271_05050"/>
<dbReference type="AlphaFoldDB" id="M5J7N8"/>
<evidence type="ECO:0000313" key="1">
    <source>
        <dbReference type="EMBL" id="EKW98879.1"/>
    </source>
</evidence>
<reference evidence="1 2" key="1">
    <citation type="journal article" date="2013" name="Genome Announc.">
        <title>Genome Sequence of Lactobacillus saerimneri 30a (Formerly Lactobacillus sp. Strain 30a), a Reference Lactic Acid Bacterium Strain Producing Biogenic Amines.</title>
        <authorList>
            <person name="Romano A."/>
            <person name="Trip H."/>
            <person name="Campbell-Sills H."/>
            <person name="Bouchez O."/>
            <person name="Sherman D."/>
            <person name="Lolkema J.S."/>
            <person name="Lucas P.M."/>
        </authorList>
    </citation>
    <scope>NUCLEOTIDE SEQUENCE [LARGE SCALE GENOMIC DNA]</scope>
    <source>
        <strain evidence="1 2">30a</strain>
    </source>
</reference>
<comment type="caution">
    <text evidence="1">The sequence shown here is derived from an EMBL/GenBank/DDBJ whole genome shotgun (WGS) entry which is preliminary data.</text>
</comment>
<evidence type="ECO:0000313" key="2">
    <source>
        <dbReference type="Proteomes" id="UP000011912"/>
    </source>
</evidence>
<name>M5J7N8_9LACO</name>
<organism evidence="1 2">
    <name type="scientific">Ligilactobacillus saerimneri 30a</name>
    <dbReference type="NCBI Taxonomy" id="1227363"/>
    <lineage>
        <taxon>Bacteria</taxon>
        <taxon>Bacillati</taxon>
        <taxon>Bacillota</taxon>
        <taxon>Bacilli</taxon>
        <taxon>Lactobacillales</taxon>
        <taxon>Lactobacillaceae</taxon>
        <taxon>Ligilactobacillus</taxon>
    </lineage>
</organism>
<dbReference type="EMBL" id="ANAG01000014">
    <property type="protein sequence ID" value="EKW98879.1"/>
    <property type="molecule type" value="Genomic_DNA"/>
</dbReference>
<gene>
    <name evidence="1" type="ORF">D271_05050</name>
</gene>
<sequence length="92" mass="10478">MTIKATDDHPAPSAIVSAQVIAINPGTLTLRTQDQKIIIAHQPQFKNRSDHKLYVKTMMDICRSGLWIPVDMTTRQLLQYDWFDTPATAYSF</sequence>
<accession>M5J7N8</accession>
<protein>
    <submittedName>
        <fullName evidence="1">Uncharacterized protein</fullName>
    </submittedName>
</protein>
<proteinExistence type="predicted"/>
<dbReference type="PATRIC" id="fig|1227363.6.peg.987"/>
<dbReference type="RefSeq" id="WP_009553915.1">
    <property type="nucleotide sequence ID" value="NZ_ANAG01000014.1"/>
</dbReference>
<keyword evidence="2" id="KW-1185">Reference proteome</keyword>
<dbReference type="Proteomes" id="UP000011912">
    <property type="component" value="Unassembled WGS sequence"/>
</dbReference>